<keyword evidence="1" id="KW-0677">Repeat</keyword>
<reference evidence="3 4" key="1">
    <citation type="submission" date="2021-06" db="EMBL/GenBank/DDBJ databases">
        <authorList>
            <person name="Palmer J.M."/>
        </authorList>
    </citation>
    <scope>NUCLEOTIDE SEQUENCE [LARGE SCALE GENOMIC DNA]</scope>
    <source>
        <strain evidence="3 4">CL_MEX2019</strain>
        <tissue evidence="3">Muscle</tissue>
    </source>
</reference>
<evidence type="ECO:0000313" key="4">
    <source>
        <dbReference type="Proteomes" id="UP001352852"/>
    </source>
</evidence>
<evidence type="ECO:0000256" key="2">
    <source>
        <dbReference type="SAM" id="MobiDB-lite"/>
    </source>
</evidence>
<dbReference type="Pfam" id="PF25801">
    <property type="entry name" value="HEAT_GCN1_C_2"/>
    <property type="match status" value="1"/>
</dbReference>
<organism evidence="3 4">
    <name type="scientific">Characodon lateralis</name>
    <dbReference type="NCBI Taxonomy" id="208331"/>
    <lineage>
        <taxon>Eukaryota</taxon>
        <taxon>Metazoa</taxon>
        <taxon>Chordata</taxon>
        <taxon>Craniata</taxon>
        <taxon>Vertebrata</taxon>
        <taxon>Euteleostomi</taxon>
        <taxon>Actinopterygii</taxon>
        <taxon>Neopterygii</taxon>
        <taxon>Teleostei</taxon>
        <taxon>Neoteleostei</taxon>
        <taxon>Acanthomorphata</taxon>
        <taxon>Ovalentaria</taxon>
        <taxon>Atherinomorphae</taxon>
        <taxon>Cyprinodontiformes</taxon>
        <taxon>Goodeidae</taxon>
        <taxon>Characodon</taxon>
    </lineage>
</organism>
<gene>
    <name evidence="3" type="primary">GCN1_2</name>
    <name evidence="3" type="ORF">CHARACLAT_028026</name>
</gene>
<evidence type="ECO:0000313" key="3">
    <source>
        <dbReference type="EMBL" id="MED6265680.1"/>
    </source>
</evidence>
<accession>A0ABU7CUY7</accession>
<dbReference type="InterPro" id="IPR011989">
    <property type="entry name" value="ARM-like"/>
</dbReference>
<evidence type="ECO:0000256" key="1">
    <source>
        <dbReference type="ARBA" id="ARBA00022737"/>
    </source>
</evidence>
<dbReference type="EMBL" id="JAHUTJ010003658">
    <property type="protein sequence ID" value="MED6265680.1"/>
    <property type="molecule type" value="Genomic_DNA"/>
</dbReference>
<dbReference type="Gene3D" id="1.25.10.10">
    <property type="entry name" value="Leucine-rich Repeat Variant"/>
    <property type="match status" value="1"/>
</dbReference>
<name>A0ABU7CUY7_9TELE</name>
<protein>
    <submittedName>
        <fullName evidence="3">Translational activator of GCN4</fullName>
    </submittedName>
</protein>
<dbReference type="InterPro" id="IPR016024">
    <property type="entry name" value="ARM-type_fold"/>
</dbReference>
<keyword evidence="4" id="KW-1185">Reference proteome</keyword>
<feature type="region of interest" description="Disordered" evidence="2">
    <location>
        <begin position="1"/>
        <end position="35"/>
    </location>
</feature>
<comment type="caution">
    <text evidence="3">The sequence shown here is derived from an EMBL/GenBank/DDBJ whole genome shotgun (WGS) entry which is preliminary data.</text>
</comment>
<sequence>MYQNKCPKVKKKKKYQQNPSSCTAFDTGDENRPKIQPLSTTRETRMETMLQALRFVIQGAGSKVDSAIRKNITTTLLGMLGHDEDATRMASAGCIGELCAFLSEEELKSVLLQHVLADVSGVDWMVRHGRSLTLAIAVKSAPERLCGKDYYETVTETVLVNATADRIPIATSGIRAVGYLMRHQLRTEGGSSVSQRIITQLVKCLQNQSSDIRLVSERVLWWVFKDPATPSMEDSLIKPLLKSLLDNTKDKNTTVRAQSEHTIVNLLRLRQGEETMQSITAILDSASNELLSECHRRSLKKIASLPDSNEEIDDTILT</sequence>
<dbReference type="SUPFAM" id="SSF48371">
    <property type="entry name" value="ARM repeat"/>
    <property type="match status" value="1"/>
</dbReference>
<dbReference type="PANTHER" id="PTHR23346">
    <property type="entry name" value="TRANSLATIONAL ACTIVATOR GCN1-RELATED"/>
    <property type="match status" value="1"/>
</dbReference>
<dbReference type="Proteomes" id="UP001352852">
    <property type="component" value="Unassembled WGS sequence"/>
</dbReference>
<proteinExistence type="predicted"/>
<dbReference type="PANTHER" id="PTHR23346:SF7">
    <property type="entry name" value="STALLED RIBOSOME SENSOR GCN1"/>
    <property type="match status" value="1"/>
</dbReference>